<sequence length="295" mass="33391">MALGPVVQQALLTDELVTLRRELGKTQEEVASALDWSTSKLIRIEGANVKISVSDLRSLLRHYGLEDGARVERLVEYARGARTRGWWALYRNDLEPDFHTYLGYEAGASYIRSFQPLRVPGLLQTEEYARAMTIEFVPESHALDVVVDVRMQRQVEVLDKSEPPDQHYLLDEAVIRRWVGAQRDDSIMPRQLRHLLDTAERPGITIDVIPFRSGAHFGLRGEFTVLSFDSALSDILYLEDARSLDLTIGARDSRVADYRDAFDNIRRLALPQEESLALIERIAAEMEAGSAPGRD</sequence>
<dbReference type="CDD" id="cd00093">
    <property type="entry name" value="HTH_XRE"/>
    <property type="match status" value="1"/>
</dbReference>
<accession>A0ABS7FRQ5</accession>
<evidence type="ECO:0000313" key="2">
    <source>
        <dbReference type="EMBL" id="MBW8482996.1"/>
    </source>
</evidence>
<reference evidence="2 3" key="1">
    <citation type="submission" date="2021-07" db="EMBL/GenBank/DDBJ databases">
        <title>Actinomadura sp. PM05-2 isolated from lichen.</title>
        <authorList>
            <person name="Somphong A."/>
            <person name="Phongsopitanun W."/>
            <person name="Tanasupawat S."/>
            <person name="Peongsungnone V."/>
        </authorList>
    </citation>
    <scope>NUCLEOTIDE SEQUENCE [LARGE SCALE GENOMIC DNA]</scope>
    <source>
        <strain evidence="2 3">PM05-2</strain>
    </source>
</reference>
<evidence type="ECO:0000313" key="3">
    <source>
        <dbReference type="Proteomes" id="UP000774570"/>
    </source>
</evidence>
<dbReference type="PROSITE" id="PS50943">
    <property type="entry name" value="HTH_CROC1"/>
    <property type="match status" value="1"/>
</dbReference>
<proteinExistence type="predicted"/>
<name>A0ABS7FRQ5_9ACTN</name>
<dbReference type="EMBL" id="JAIBOA010000006">
    <property type="protein sequence ID" value="MBW8482996.1"/>
    <property type="molecule type" value="Genomic_DNA"/>
</dbReference>
<dbReference type="Pfam" id="PF13560">
    <property type="entry name" value="HTH_31"/>
    <property type="match status" value="1"/>
</dbReference>
<feature type="domain" description="HTH cro/C1-type" evidence="1">
    <location>
        <begin position="16"/>
        <end position="71"/>
    </location>
</feature>
<dbReference type="SUPFAM" id="SSF47413">
    <property type="entry name" value="lambda repressor-like DNA-binding domains"/>
    <property type="match status" value="1"/>
</dbReference>
<keyword evidence="3" id="KW-1185">Reference proteome</keyword>
<evidence type="ECO:0000259" key="1">
    <source>
        <dbReference type="PROSITE" id="PS50943"/>
    </source>
</evidence>
<dbReference type="Gene3D" id="1.10.260.40">
    <property type="entry name" value="lambda repressor-like DNA-binding domains"/>
    <property type="match status" value="1"/>
</dbReference>
<organism evidence="2 3">
    <name type="scientific">Actinomadura parmotrematis</name>
    <dbReference type="NCBI Taxonomy" id="2864039"/>
    <lineage>
        <taxon>Bacteria</taxon>
        <taxon>Bacillati</taxon>
        <taxon>Actinomycetota</taxon>
        <taxon>Actinomycetes</taxon>
        <taxon>Streptosporangiales</taxon>
        <taxon>Thermomonosporaceae</taxon>
        <taxon>Actinomadura</taxon>
    </lineage>
</organism>
<dbReference type="RefSeq" id="WP_220165906.1">
    <property type="nucleotide sequence ID" value="NZ_JAIBOA010000006.1"/>
</dbReference>
<dbReference type="Proteomes" id="UP000774570">
    <property type="component" value="Unassembled WGS sequence"/>
</dbReference>
<dbReference type="SMART" id="SM00530">
    <property type="entry name" value="HTH_XRE"/>
    <property type="match status" value="1"/>
</dbReference>
<protein>
    <submittedName>
        <fullName evidence="2">Helix-turn-helix domain-containing protein</fullName>
    </submittedName>
</protein>
<dbReference type="InterPro" id="IPR001387">
    <property type="entry name" value="Cro/C1-type_HTH"/>
</dbReference>
<dbReference type="InterPro" id="IPR043917">
    <property type="entry name" value="DUF5753"/>
</dbReference>
<gene>
    <name evidence="2" type="ORF">K1Y72_11495</name>
</gene>
<dbReference type="Pfam" id="PF19054">
    <property type="entry name" value="DUF5753"/>
    <property type="match status" value="1"/>
</dbReference>
<dbReference type="InterPro" id="IPR010982">
    <property type="entry name" value="Lambda_DNA-bd_dom_sf"/>
</dbReference>
<comment type="caution">
    <text evidence="2">The sequence shown here is derived from an EMBL/GenBank/DDBJ whole genome shotgun (WGS) entry which is preliminary data.</text>
</comment>